<organism evidence="3 4">
    <name type="scientific">Ammonifex degensii (strain DSM 10501 / KC4)</name>
    <dbReference type="NCBI Taxonomy" id="429009"/>
    <lineage>
        <taxon>Bacteria</taxon>
        <taxon>Bacillati</taxon>
        <taxon>Bacillota</taxon>
        <taxon>Clostridia</taxon>
        <taxon>Thermoanaerobacterales</taxon>
        <taxon>Thermoanaerobacteraceae</taxon>
        <taxon>Ammonifex</taxon>
    </lineage>
</organism>
<dbReference type="SUPFAM" id="SSF51261">
    <property type="entry name" value="Duplicated hybrid motif"/>
    <property type="match status" value="1"/>
</dbReference>
<evidence type="ECO:0000313" key="3">
    <source>
        <dbReference type="EMBL" id="ACX53026.1"/>
    </source>
</evidence>
<dbReference type="RefSeq" id="WP_015739903.1">
    <property type="nucleotide sequence ID" value="NC_013385.1"/>
</dbReference>
<dbReference type="HOGENOM" id="CLU_029425_10_0_9"/>
<dbReference type="InterPro" id="IPR050570">
    <property type="entry name" value="Cell_wall_metabolism_enzyme"/>
</dbReference>
<gene>
    <name evidence="3" type="ordered locus">Adeg_1947</name>
</gene>
<protein>
    <submittedName>
        <fullName evidence="3">Peptidase M23</fullName>
    </submittedName>
</protein>
<name>C9R9P7_AMMDK</name>
<accession>C9R9P7</accession>
<dbReference type="InterPro" id="IPR016047">
    <property type="entry name" value="M23ase_b-sheet_dom"/>
</dbReference>
<dbReference type="InterPro" id="IPR011055">
    <property type="entry name" value="Dup_hybrid_motif"/>
</dbReference>
<dbReference type="Gene3D" id="2.70.70.10">
    <property type="entry name" value="Glucose Permease (Domain IIA)"/>
    <property type="match status" value="1"/>
</dbReference>
<dbReference type="EMBL" id="CP001785">
    <property type="protein sequence ID" value="ACX53026.1"/>
    <property type="molecule type" value="Genomic_DNA"/>
</dbReference>
<keyword evidence="1" id="KW-0812">Transmembrane</keyword>
<dbReference type="OrthoDB" id="9814460at2"/>
<dbReference type="eggNOG" id="COG4942">
    <property type="taxonomic scope" value="Bacteria"/>
</dbReference>
<evidence type="ECO:0000313" key="4">
    <source>
        <dbReference type="Proteomes" id="UP000002620"/>
    </source>
</evidence>
<dbReference type="CDD" id="cd12797">
    <property type="entry name" value="M23_peptidase"/>
    <property type="match status" value="1"/>
</dbReference>
<evidence type="ECO:0000259" key="2">
    <source>
        <dbReference type="Pfam" id="PF01551"/>
    </source>
</evidence>
<feature type="domain" description="M23ase beta-sheet core" evidence="2">
    <location>
        <begin position="124"/>
        <end position="213"/>
    </location>
</feature>
<proteinExistence type="predicted"/>
<dbReference type="Proteomes" id="UP000002620">
    <property type="component" value="Chromosome"/>
</dbReference>
<dbReference type="Pfam" id="PF01551">
    <property type="entry name" value="Peptidase_M23"/>
    <property type="match status" value="1"/>
</dbReference>
<evidence type="ECO:0000256" key="1">
    <source>
        <dbReference type="SAM" id="Phobius"/>
    </source>
</evidence>
<dbReference type="KEGG" id="adg:Adeg_1947"/>
<keyword evidence="1" id="KW-1133">Transmembrane helix</keyword>
<reference evidence="3 4" key="1">
    <citation type="submission" date="2009-10" db="EMBL/GenBank/DDBJ databases">
        <title>Complete sequence of chromosome of Ammonifex degensii KC4.</title>
        <authorList>
            <consortium name="US DOE Joint Genome Institute"/>
            <person name="Kerfeld C."/>
            <person name="Goodner B."/>
            <person name="Huber H."/>
            <person name="Stetter K."/>
            <person name="Lucas S."/>
            <person name="Copeland A."/>
            <person name="Lapidus A."/>
            <person name="Glavina del Rio T."/>
            <person name="Dalin E."/>
            <person name="Tice H."/>
            <person name="Bruce D."/>
            <person name="Goodwin L."/>
            <person name="Pitluck S."/>
            <person name="Saunders E."/>
            <person name="Brettin T."/>
            <person name="Detter J.C."/>
            <person name="Han C."/>
            <person name="Larimer F."/>
            <person name="Land M."/>
            <person name="Hauser L."/>
            <person name="Kyrpides N."/>
            <person name="Ovchinnikova G."/>
            <person name="Richardson P."/>
        </authorList>
    </citation>
    <scope>NUCLEOTIDE SEQUENCE [LARGE SCALE GENOMIC DNA]</scope>
    <source>
        <strain evidence="4">DSM 10501 / KC4</strain>
    </source>
</reference>
<dbReference type="STRING" id="429009.Adeg_1947"/>
<feature type="transmembrane region" description="Helical" evidence="1">
    <location>
        <begin position="20"/>
        <end position="38"/>
    </location>
</feature>
<keyword evidence="1" id="KW-0472">Membrane</keyword>
<dbReference type="PANTHER" id="PTHR21666:SF270">
    <property type="entry name" value="MUREIN HYDROLASE ACTIVATOR ENVC"/>
    <property type="match status" value="1"/>
</dbReference>
<sequence>MPKLGYRPQLSPVQPRPGRSLVLQVVAALALFLIIWGLKKSDSSWSARVEEGLRWVLTTEWNYRPVIERVLRHGLEMVNLEIPFLGEVARPVGGPEPSSPLLPVSGKVVRPFGWYRDADGLERFSPGILIAGTAGAPVKAVAEGLVVKVSIDPTLGNYVLVDQGNGVVVLYGQLGEVAVVVGQKVKQGEVLGKLGARGELLFEYREKGKPVDPLKKLGYTR</sequence>
<dbReference type="AlphaFoldDB" id="C9R9P7"/>
<dbReference type="PANTHER" id="PTHR21666">
    <property type="entry name" value="PEPTIDASE-RELATED"/>
    <property type="match status" value="1"/>
</dbReference>
<dbReference type="GO" id="GO:0004222">
    <property type="term" value="F:metalloendopeptidase activity"/>
    <property type="evidence" value="ECO:0007669"/>
    <property type="project" value="TreeGrafter"/>
</dbReference>
<keyword evidence="4" id="KW-1185">Reference proteome</keyword>